<dbReference type="GO" id="GO:0005762">
    <property type="term" value="C:mitochondrial large ribosomal subunit"/>
    <property type="evidence" value="ECO:0007669"/>
    <property type="project" value="TreeGrafter"/>
</dbReference>
<evidence type="ECO:0000256" key="1">
    <source>
        <dbReference type="ARBA" id="ARBA00005781"/>
    </source>
</evidence>
<dbReference type="InterPro" id="IPR008991">
    <property type="entry name" value="Translation_prot_SH3-like_sf"/>
</dbReference>
<dbReference type="Pfam" id="PF01245">
    <property type="entry name" value="Ribosomal_L19"/>
    <property type="match status" value="1"/>
</dbReference>
<evidence type="ECO:0000313" key="6">
    <source>
        <dbReference type="Proteomes" id="UP001138500"/>
    </source>
</evidence>
<reference evidence="5 6" key="2">
    <citation type="journal article" date="2021" name="Curr. Genet.">
        <title>Genetic response to nitrogen starvation in the aggressive Eucalyptus foliar pathogen Teratosphaeria destructans.</title>
        <authorList>
            <person name="Havenga M."/>
            <person name="Wingfield B.D."/>
            <person name="Wingfield M.J."/>
            <person name="Dreyer L.L."/>
            <person name="Roets F."/>
            <person name="Aylward J."/>
        </authorList>
    </citation>
    <scope>NUCLEOTIDE SEQUENCE [LARGE SCALE GENOMIC DNA]</scope>
    <source>
        <strain evidence="5">CMW44962</strain>
    </source>
</reference>
<dbReference type="SUPFAM" id="SSF50104">
    <property type="entry name" value="Translation proteins SH3-like domain"/>
    <property type="match status" value="1"/>
</dbReference>
<dbReference type="OrthoDB" id="432645at2759"/>
<gene>
    <name evidence="5" type="ORF">Tdes44962_MAKER08362</name>
</gene>
<keyword evidence="3" id="KW-0687">Ribonucleoprotein</keyword>
<name>A0A9W7SWT0_9PEZI</name>
<dbReference type="Proteomes" id="UP001138500">
    <property type="component" value="Unassembled WGS sequence"/>
</dbReference>
<evidence type="ECO:0000256" key="4">
    <source>
        <dbReference type="SAM" id="MobiDB-lite"/>
    </source>
</evidence>
<keyword evidence="2 5" id="KW-0689">Ribosomal protein</keyword>
<evidence type="ECO:0000256" key="3">
    <source>
        <dbReference type="ARBA" id="ARBA00023274"/>
    </source>
</evidence>
<dbReference type="PANTHER" id="PTHR15680">
    <property type="entry name" value="RIBOSOMAL PROTEIN L19"/>
    <property type="match status" value="1"/>
</dbReference>
<dbReference type="GO" id="GO:0003735">
    <property type="term" value="F:structural constituent of ribosome"/>
    <property type="evidence" value="ECO:0007669"/>
    <property type="project" value="InterPro"/>
</dbReference>
<dbReference type="EMBL" id="RIBY02000791">
    <property type="protein sequence ID" value="KAH9837396.1"/>
    <property type="molecule type" value="Genomic_DNA"/>
</dbReference>
<comment type="caution">
    <text evidence="5">The sequence shown here is derived from an EMBL/GenBank/DDBJ whole genome shotgun (WGS) entry which is preliminary data.</text>
</comment>
<dbReference type="FunFam" id="2.30.30.790:FF:000007">
    <property type="entry name" value="Mitochondrial ribosomal protein, putative"/>
    <property type="match status" value="1"/>
</dbReference>
<accession>A0A9W7SWT0</accession>
<evidence type="ECO:0000313" key="5">
    <source>
        <dbReference type="EMBL" id="KAH9837396.1"/>
    </source>
</evidence>
<proteinExistence type="inferred from homology"/>
<dbReference type="InterPro" id="IPR001857">
    <property type="entry name" value="Ribosomal_bL19"/>
</dbReference>
<organism evidence="5 6">
    <name type="scientific">Teratosphaeria destructans</name>
    <dbReference type="NCBI Taxonomy" id="418781"/>
    <lineage>
        <taxon>Eukaryota</taxon>
        <taxon>Fungi</taxon>
        <taxon>Dikarya</taxon>
        <taxon>Ascomycota</taxon>
        <taxon>Pezizomycotina</taxon>
        <taxon>Dothideomycetes</taxon>
        <taxon>Dothideomycetidae</taxon>
        <taxon>Mycosphaerellales</taxon>
        <taxon>Teratosphaeriaceae</taxon>
        <taxon>Teratosphaeria</taxon>
    </lineage>
</organism>
<evidence type="ECO:0000256" key="2">
    <source>
        <dbReference type="ARBA" id="ARBA00022980"/>
    </source>
</evidence>
<dbReference type="GO" id="GO:0006412">
    <property type="term" value="P:translation"/>
    <property type="evidence" value="ECO:0007669"/>
    <property type="project" value="InterPro"/>
</dbReference>
<feature type="non-terminal residue" evidence="5">
    <location>
        <position position="1"/>
    </location>
</feature>
<dbReference type="InterPro" id="IPR038657">
    <property type="entry name" value="Ribosomal_bL19_sf"/>
</dbReference>
<dbReference type="Gene3D" id="2.30.30.790">
    <property type="match status" value="1"/>
</dbReference>
<reference evidence="5 6" key="1">
    <citation type="journal article" date="2018" name="IMA Fungus">
        <title>IMA Genome-F 10: Nine draft genome sequences of Claviceps purpurea s.lat., including C. arundinis, C. humidiphila, and C. cf. spartinae, pseudomolecules for the pitch canker pathogen Fusarium circinatum, draft genome of Davidsoniella eucalypti, Grosmannia galeiformis, Quambalaria eucalypti, and Teratosphaeria destructans.</title>
        <authorList>
            <person name="Wingfield B.D."/>
            <person name="Liu M."/>
            <person name="Nguyen H.D."/>
            <person name="Lane F.A."/>
            <person name="Morgan S.W."/>
            <person name="De Vos L."/>
            <person name="Wilken P.M."/>
            <person name="Duong T.A."/>
            <person name="Aylward J."/>
            <person name="Coetzee M.P."/>
            <person name="Dadej K."/>
            <person name="De Beer Z.W."/>
            <person name="Findlay W."/>
            <person name="Havenga M."/>
            <person name="Kolarik M."/>
            <person name="Menzies J.G."/>
            <person name="Naidoo K."/>
            <person name="Pochopski O."/>
            <person name="Shoukouhi P."/>
            <person name="Santana Q.C."/>
            <person name="Seifert K.A."/>
            <person name="Soal N."/>
            <person name="Steenkamp E.T."/>
            <person name="Tatham C.T."/>
            <person name="van der Nest M.A."/>
            <person name="Wingfield M.J."/>
        </authorList>
    </citation>
    <scope>NUCLEOTIDE SEQUENCE [LARGE SCALE GENOMIC DNA]</scope>
    <source>
        <strain evidence="5">CMW44962</strain>
    </source>
</reference>
<dbReference type="AlphaFoldDB" id="A0A9W7SWT0"/>
<keyword evidence="6" id="KW-1185">Reference proteome</keyword>
<comment type="similarity">
    <text evidence="1">Belongs to the bacterial ribosomal protein bL19 family.</text>
</comment>
<feature type="region of interest" description="Disordered" evidence="4">
    <location>
        <begin position="156"/>
        <end position="182"/>
    </location>
</feature>
<sequence>AETGLETHPPSCPRPGSTLKVCPDPIAVLTAAQLRVLDPTGARTRLFSPDNPERVKPGDILLVRHKSGDPWSGVVLNIRRRHSPIDTAVLLRGQLTRVGVEMWVKIYSPNVEGIEVVQRKVGRRARRAKLHYMRLPRHDIGSVEGVVKAYVRQKAGGPVAGSRVKGRDAGSQSKKSNKKGRN</sequence>
<protein>
    <submittedName>
        <fullName evidence="5">54S ribosomal protein subunit img1, mitochondrial</fullName>
    </submittedName>
</protein>
<dbReference type="PANTHER" id="PTHR15680:SF9">
    <property type="entry name" value="LARGE RIBOSOMAL SUBUNIT PROTEIN BL19M"/>
    <property type="match status" value="1"/>
</dbReference>